<dbReference type="Pfam" id="PF04186">
    <property type="entry name" value="FxsA"/>
    <property type="match status" value="1"/>
</dbReference>
<accession>A0ABW2PWZ8</accession>
<dbReference type="Proteomes" id="UP001596505">
    <property type="component" value="Unassembled WGS sequence"/>
</dbReference>
<protein>
    <submittedName>
        <fullName evidence="2">FxsA family protein</fullName>
    </submittedName>
</protein>
<sequence>MMRGPRPLLFIFILVPAIEIFLFVLSGKYLGIPLTLLLIIATGITGAWLAKREGLQTLKEIRAELSAGRLPGQSLVEGACILAGGILLLTPGFFTDICGFLLLFPPIRKKAKDRVINWLRKRTANGRPSFYFRR</sequence>
<feature type="transmembrane region" description="Helical" evidence="1">
    <location>
        <begin position="6"/>
        <end position="25"/>
    </location>
</feature>
<comment type="caution">
    <text evidence="2">The sequence shown here is derived from an EMBL/GenBank/DDBJ whole genome shotgun (WGS) entry which is preliminary data.</text>
</comment>
<keyword evidence="1" id="KW-1133">Transmembrane helix</keyword>
<gene>
    <name evidence="2" type="ORF">ACFQRG_11980</name>
</gene>
<evidence type="ECO:0000313" key="3">
    <source>
        <dbReference type="Proteomes" id="UP001596505"/>
    </source>
</evidence>
<dbReference type="EMBL" id="JBHTCO010000014">
    <property type="protein sequence ID" value="MFC7393674.1"/>
    <property type="molecule type" value="Genomic_DNA"/>
</dbReference>
<dbReference type="PANTHER" id="PTHR35335:SF1">
    <property type="entry name" value="UPF0716 PROTEIN FXSA"/>
    <property type="match status" value="1"/>
</dbReference>
<evidence type="ECO:0000313" key="2">
    <source>
        <dbReference type="EMBL" id="MFC7393674.1"/>
    </source>
</evidence>
<feature type="transmembrane region" description="Helical" evidence="1">
    <location>
        <begin position="32"/>
        <end position="50"/>
    </location>
</feature>
<feature type="transmembrane region" description="Helical" evidence="1">
    <location>
        <begin position="81"/>
        <end position="104"/>
    </location>
</feature>
<name>A0ABW2PWZ8_9BACL</name>
<dbReference type="NCBIfam" id="NF008528">
    <property type="entry name" value="PRK11463.1-2"/>
    <property type="match status" value="1"/>
</dbReference>
<dbReference type="PANTHER" id="PTHR35335">
    <property type="entry name" value="UPF0716 PROTEIN FXSA"/>
    <property type="match status" value="1"/>
</dbReference>
<dbReference type="InterPro" id="IPR007313">
    <property type="entry name" value="FxsA"/>
</dbReference>
<keyword evidence="3" id="KW-1185">Reference proteome</keyword>
<keyword evidence="1" id="KW-0472">Membrane</keyword>
<evidence type="ECO:0000256" key="1">
    <source>
        <dbReference type="SAM" id="Phobius"/>
    </source>
</evidence>
<keyword evidence="1" id="KW-0812">Transmembrane</keyword>
<organism evidence="2 3">
    <name type="scientific">Scopulibacillus cellulosilyticus</name>
    <dbReference type="NCBI Taxonomy" id="2665665"/>
    <lineage>
        <taxon>Bacteria</taxon>
        <taxon>Bacillati</taxon>
        <taxon>Bacillota</taxon>
        <taxon>Bacilli</taxon>
        <taxon>Bacillales</taxon>
        <taxon>Sporolactobacillaceae</taxon>
        <taxon>Scopulibacillus</taxon>
    </lineage>
</organism>
<reference evidence="3" key="1">
    <citation type="journal article" date="2019" name="Int. J. Syst. Evol. Microbiol.">
        <title>The Global Catalogue of Microorganisms (GCM) 10K type strain sequencing project: providing services to taxonomists for standard genome sequencing and annotation.</title>
        <authorList>
            <consortium name="The Broad Institute Genomics Platform"/>
            <consortium name="The Broad Institute Genome Sequencing Center for Infectious Disease"/>
            <person name="Wu L."/>
            <person name="Ma J."/>
        </authorList>
    </citation>
    <scope>NUCLEOTIDE SEQUENCE [LARGE SCALE GENOMIC DNA]</scope>
    <source>
        <strain evidence="3">CGMCC 1.16305</strain>
    </source>
</reference>
<proteinExistence type="predicted"/>
<dbReference type="RefSeq" id="WP_380966202.1">
    <property type="nucleotide sequence ID" value="NZ_JBHTCO010000014.1"/>
</dbReference>